<organism evidence="5 6">
    <name type="scientific">Popillia japonica</name>
    <name type="common">Japanese beetle</name>
    <dbReference type="NCBI Taxonomy" id="7064"/>
    <lineage>
        <taxon>Eukaryota</taxon>
        <taxon>Metazoa</taxon>
        <taxon>Ecdysozoa</taxon>
        <taxon>Arthropoda</taxon>
        <taxon>Hexapoda</taxon>
        <taxon>Insecta</taxon>
        <taxon>Pterygota</taxon>
        <taxon>Neoptera</taxon>
        <taxon>Endopterygota</taxon>
        <taxon>Coleoptera</taxon>
        <taxon>Polyphaga</taxon>
        <taxon>Scarabaeiformia</taxon>
        <taxon>Scarabaeidae</taxon>
        <taxon>Rutelinae</taxon>
        <taxon>Popillia</taxon>
    </lineage>
</organism>
<dbReference type="Proteomes" id="UP001458880">
    <property type="component" value="Unassembled WGS sequence"/>
</dbReference>
<protein>
    <recommendedName>
        <fullName evidence="4">Zinc finger PHD-type domain-containing protein</fullName>
    </recommendedName>
</protein>
<comment type="caution">
    <text evidence="5">The sequence shown here is derived from an EMBL/GenBank/DDBJ whole genome shotgun (WGS) entry which is preliminary data.</text>
</comment>
<name>A0AAW1JXC9_POPJA</name>
<evidence type="ECO:0000313" key="5">
    <source>
        <dbReference type="EMBL" id="KAK9709249.1"/>
    </source>
</evidence>
<dbReference type="InterPro" id="IPR011011">
    <property type="entry name" value="Znf_FYVE_PHD"/>
</dbReference>
<evidence type="ECO:0000259" key="4">
    <source>
        <dbReference type="SMART" id="SM00249"/>
    </source>
</evidence>
<proteinExistence type="predicted"/>
<dbReference type="SMART" id="SM00249">
    <property type="entry name" value="PHD"/>
    <property type="match status" value="1"/>
</dbReference>
<evidence type="ECO:0000256" key="2">
    <source>
        <dbReference type="ARBA" id="ARBA00022771"/>
    </source>
</evidence>
<dbReference type="InterPro" id="IPR001965">
    <property type="entry name" value="Znf_PHD"/>
</dbReference>
<evidence type="ECO:0000256" key="1">
    <source>
        <dbReference type="ARBA" id="ARBA00022723"/>
    </source>
</evidence>
<keyword evidence="6" id="KW-1185">Reference proteome</keyword>
<dbReference type="SUPFAM" id="SSF57903">
    <property type="entry name" value="FYVE/PHD zinc finger"/>
    <property type="match status" value="1"/>
</dbReference>
<keyword evidence="1" id="KW-0479">Metal-binding</keyword>
<accession>A0AAW1JXC9</accession>
<feature type="domain" description="Zinc finger PHD-type" evidence="4">
    <location>
        <begin position="5"/>
        <end position="58"/>
    </location>
</feature>
<dbReference type="AlphaFoldDB" id="A0AAW1JXC9"/>
<dbReference type="InterPro" id="IPR013083">
    <property type="entry name" value="Znf_RING/FYVE/PHD"/>
</dbReference>
<dbReference type="GO" id="GO:0008270">
    <property type="term" value="F:zinc ion binding"/>
    <property type="evidence" value="ECO:0007669"/>
    <property type="project" value="UniProtKB-KW"/>
</dbReference>
<dbReference type="Gene3D" id="3.30.40.10">
    <property type="entry name" value="Zinc/RING finger domain, C3HC4 (zinc finger)"/>
    <property type="match status" value="1"/>
</dbReference>
<gene>
    <name evidence="5" type="ORF">QE152_g26731</name>
</gene>
<evidence type="ECO:0000313" key="6">
    <source>
        <dbReference type="Proteomes" id="UP001458880"/>
    </source>
</evidence>
<reference evidence="5 6" key="1">
    <citation type="journal article" date="2024" name="BMC Genomics">
        <title>De novo assembly and annotation of Popillia japonica's genome with initial clues to its potential as an invasive pest.</title>
        <authorList>
            <person name="Cucini C."/>
            <person name="Boschi S."/>
            <person name="Funari R."/>
            <person name="Cardaioli E."/>
            <person name="Iannotti N."/>
            <person name="Marturano G."/>
            <person name="Paoli F."/>
            <person name="Bruttini M."/>
            <person name="Carapelli A."/>
            <person name="Frati F."/>
            <person name="Nardi F."/>
        </authorList>
    </citation>
    <scope>NUCLEOTIDE SEQUENCE [LARGE SCALE GENOMIC DNA]</scope>
    <source>
        <strain evidence="5">DMR45628</strain>
    </source>
</reference>
<keyword evidence="3" id="KW-0862">Zinc</keyword>
<dbReference type="EMBL" id="JASPKY010000313">
    <property type="protein sequence ID" value="KAK9709249.1"/>
    <property type="molecule type" value="Genomic_DNA"/>
</dbReference>
<sequence>MSNNKCNVCNTEFRRTDRTVKCFVCEEERHNKCSGISEETAKKLGETDIIAYICPYCRNKKISQRISEETAKKLGETDIIAYICPYCRNKKISQQINNMNEKLNECIKTITEQNNFIHKILETVVVKDNANKVATNFTYSEILKNNKDAILIKPKKDGQKSQETEEDIRKKIDPSELAVGIETIKTVGKGTVVINCSDNNSKEKLRENVEKTIGNKYEIIDPKLSKKQGLKDW</sequence>
<evidence type="ECO:0000256" key="3">
    <source>
        <dbReference type="ARBA" id="ARBA00022833"/>
    </source>
</evidence>
<keyword evidence="2" id="KW-0863">Zinc-finger</keyword>